<dbReference type="InterPro" id="IPR043504">
    <property type="entry name" value="Peptidase_S1_PA_chymotrypsin"/>
</dbReference>
<dbReference type="AlphaFoldDB" id="A0A498L8V0"/>
<dbReference type="EMBL" id="QBIY01013429">
    <property type="protein sequence ID" value="RXN04821.1"/>
    <property type="molecule type" value="Genomic_DNA"/>
</dbReference>
<dbReference type="PRINTS" id="PR00018">
    <property type="entry name" value="KRINGLE"/>
</dbReference>
<dbReference type="InterPro" id="IPR001254">
    <property type="entry name" value="Trypsin_dom"/>
</dbReference>
<dbReference type="EC" id="3.4.21.4" evidence="19"/>
<feature type="domain" description="Kringle" evidence="23">
    <location>
        <begin position="27"/>
        <end position="105"/>
    </location>
</feature>
<dbReference type="InterPro" id="IPR001190">
    <property type="entry name" value="SRCR"/>
</dbReference>
<keyword evidence="16" id="KW-0325">Glycoprotein</keyword>
<keyword evidence="27" id="KW-1185">Reference proteome</keyword>
<keyword evidence="9 22" id="KW-0732">Signal</keyword>
<evidence type="ECO:0000313" key="27">
    <source>
        <dbReference type="Proteomes" id="UP000290572"/>
    </source>
</evidence>
<evidence type="ECO:0000256" key="7">
    <source>
        <dbReference type="ARBA" id="ARBA00022670"/>
    </source>
</evidence>
<dbReference type="Gene3D" id="2.40.10.10">
    <property type="entry name" value="Trypsin-like serine proteases"/>
    <property type="match status" value="1"/>
</dbReference>
<dbReference type="GO" id="GO:0005615">
    <property type="term" value="C:extracellular space"/>
    <property type="evidence" value="ECO:0007669"/>
    <property type="project" value="TreeGrafter"/>
</dbReference>
<evidence type="ECO:0000256" key="21">
    <source>
        <dbReference type="PROSITE-ProRule" id="PRU00196"/>
    </source>
</evidence>
<evidence type="ECO:0000256" key="5">
    <source>
        <dbReference type="ARBA" id="ARBA00022525"/>
    </source>
</evidence>
<keyword evidence="8" id="KW-0812">Transmembrane</keyword>
<dbReference type="PANTHER" id="PTHR24264:SF54">
    <property type="entry name" value="PEPTIDASE S1 DOMAIN-CONTAINING PROTEIN"/>
    <property type="match status" value="1"/>
</dbReference>
<evidence type="ECO:0000259" key="24">
    <source>
        <dbReference type="PROSITE" id="PS50240"/>
    </source>
</evidence>
<dbReference type="Pfam" id="PF00530">
    <property type="entry name" value="SRCR"/>
    <property type="match status" value="2"/>
</dbReference>
<dbReference type="PROSITE" id="PS00135">
    <property type="entry name" value="TRYPSIN_SER"/>
    <property type="match status" value="1"/>
</dbReference>
<dbReference type="SMART" id="SM00020">
    <property type="entry name" value="Tryp_SPc"/>
    <property type="match status" value="1"/>
</dbReference>
<dbReference type="PROSITE" id="PS50287">
    <property type="entry name" value="SRCR_2"/>
    <property type="match status" value="2"/>
</dbReference>
<feature type="chain" id="PRO_5019811854" description="Neurotrypsin" evidence="22">
    <location>
        <begin position="23"/>
        <end position="554"/>
    </location>
</feature>
<dbReference type="PRINTS" id="PR00722">
    <property type="entry name" value="CHYMOTRYPSIN"/>
</dbReference>
<comment type="subcellular location">
    <subcellularLocation>
        <location evidence="2">Membrane</location>
        <topology evidence="2">Single-pass membrane protein</topology>
    </subcellularLocation>
    <subcellularLocation>
        <location evidence="3">Secreted</location>
        <location evidence="3">Extracellular space</location>
    </subcellularLocation>
</comment>
<evidence type="ECO:0000256" key="12">
    <source>
        <dbReference type="ARBA" id="ARBA00022825"/>
    </source>
</evidence>
<dbReference type="InterPro" id="IPR038178">
    <property type="entry name" value="Kringle_sf"/>
</dbReference>
<dbReference type="InterPro" id="IPR013806">
    <property type="entry name" value="Kringle-like"/>
</dbReference>
<evidence type="ECO:0000256" key="22">
    <source>
        <dbReference type="SAM" id="SignalP"/>
    </source>
</evidence>
<dbReference type="PROSITE" id="PS51257">
    <property type="entry name" value="PROKAR_LIPOPROTEIN"/>
    <property type="match status" value="1"/>
</dbReference>
<organism evidence="26 27">
    <name type="scientific">Labeo rohita</name>
    <name type="common">Indian major carp</name>
    <name type="synonym">Cyprinus rohita</name>
    <dbReference type="NCBI Taxonomy" id="84645"/>
    <lineage>
        <taxon>Eukaryota</taxon>
        <taxon>Metazoa</taxon>
        <taxon>Chordata</taxon>
        <taxon>Craniata</taxon>
        <taxon>Vertebrata</taxon>
        <taxon>Euteleostomi</taxon>
        <taxon>Actinopterygii</taxon>
        <taxon>Neopterygii</taxon>
        <taxon>Teleostei</taxon>
        <taxon>Ostariophysi</taxon>
        <taxon>Cypriniformes</taxon>
        <taxon>Cyprinidae</taxon>
        <taxon>Labeoninae</taxon>
        <taxon>Labeonini</taxon>
        <taxon>Labeo</taxon>
    </lineage>
</organism>
<keyword evidence="14" id="KW-0472">Membrane</keyword>
<reference evidence="26 27" key="1">
    <citation type="submission" date="2018-03" db="EMBL/GenBank/DDBJ databases">
        <title>Draft genome sequence of Rohu Carp (Labeo rohita).</title>
        <authorList>
            <person name="Das P."/>
            <person name="Kushwaha B."/>
            <person name="Joshi C.G."/>
            <person name="Kumar D."/>
            <person name="Nagpure N.S."/>
            <person name="Sahoo L."/>
            <person name="Das S.P."/>
            <person name="Bit A."/>
            <person name="Patnaik S."/>
            <person name="Meher P.K."/>
            <person name="Jayasankar P."/>
            <person name="Koringa P.G."/>
            <person name="Patel N.V."/>
            <person name="Hinsu A.T."/>
            <person name="Kumar R."/>
            <person name="Pandey M."/>
            <person name="Agarwal S."/>
            <person name="Srivastava S."/>
            <person name="Singh M."/>
            <person name="Iquebal M.A."/>
            <person name="Jaiswal S."/>
            <person name="Angadi U.B."/>
            <person name="Kumar N."/>
            <person name="Raza M."/>
            <person name="Shah T.M."/>
            <person name="Rai A."/>
            <person name="Jena J.K."/>
        </authorList>
    </citation>
    <scope>NUCLEOTIDE SEQUENCE [LARGE SCALE GENOMIC DNA]</scope>
    <source>
        <strain evidence="26">DASCIFA01</strain>
        <tissue evidence="26">Testis</tissue>
    </source>
</reference>
<name>A0A498L8V0_LABRO</name>
<evidence type="ECO:0000256" key="2">
    <source>
        <dbReference type="ARBA" id="ARBA00004167"/>
    </source>
</evidence>
<evidence type="ECO:0000313" key="26">
    <source>
        <dbReference type="EMBL" id="RXN04821.1"/>
    </source>
</evidence>
<dbReference type="SUPFAM" id="SSF57440">
    <property type="entry name" value="Kringle-like"/>
    <property type="match status" value="1"/>
</dbReference>
<evidence type="ECO:0000256" key="9">
    <source>
        <dbReference type="ARBA" id="ARBA00022729"/>
    </source>
</evidence>
<dbReference type="InterPro" id="IPR000001">
    <property type="entry name" value="Kringle"/>
</dbReference>
<evidence type="ECO:0000256" key="10">
    <source>
        <dbReference type="ARBA" id="ARBA00022737"/>
    </source>
</evidence>
<evidence type="ECO:0000256" key="17">
    <source>
        <dbReference type="ARBA" id="ARBA00030576"/>
    </source>
</evidence>
<keyword evidence="11" id="KW-0378">Hydrolase</keyword>
<dbReference type="FunFam" id="2.40.10.10:FF:000053">
    <property type="entry name" value="Neurotrypsin"/>
    <property type="match status" value="1"/>
</dbReference>
<dbReference type="CDD" id="cd00190">
    <property type="entry name" value="Tryp_SPc"/>
    <property type="match status" value="1"/>
</dbReference>
<dbReference type="SMART" id="SM00202">
    <property type="entry name" value="SR"/>
    <property type="match status" value="2"/>
</dbReference>
<accession>A0A498L8V0</accession>
<dbReference type="Gene3D" id="2.40.20.10">
    <property type="entry name" value="Plasminogen Kringle 4"/>
    <property type="match status" value="1"/>
</dbReference>
<dbReference type="GO" id="GO:0006508">
    <property type="term" value="P:proteolysis"/>
    <property type="evidence" value="ECO:0007669"/>
    <property type="project" value="UniProtKB-KW"/>
</dbReference>
<dbReference type="GO" id="GO:0016020">
    <property type="term" value="C:membrane"/>
    <property type="evidence" value="ECO:0007669"/>
    <property type="project" value="UniProtKB-SubCell"/>
</dbReference>
<sequence length="554" mass="61067">MDVRCRLLFTVCSLLLIACSDGSPFTDCIQSKGKAGFYEGSIDSTESGVKCMNWSDVPGVIERYPGKGLGDHSFCRNPDGRIRPWCFFPNSRGRIDWGYCDCKQAILLFVHVITIYRLRLSYRARARVSPLSRLVVSVVHWQTVGCDGQEEDLLQCNRTVWNGGEGIAKAWVGAYFGAGSGRILLDEVSCTGNELSIEQCPKTAWGEHNCDHTEDAGVSCIPLTGVPVRLVGGENEREGRVEILVAGQWGTVCDDGWTDRDAEVVCRQLGYSGLAKARVMAYFGEEAVGSMCGLRPSHTRQKRIIGGENSLRGGWPWQAAVRLRGSQADGRLVCGATLISSCWILTSAHCFKRYGNSTGLYKVRVGDYHSLVPEEYEEEYAVDKIVLHPRYRADSNDYDLALVRVSGHRAHRGVTGGCVTLSRFVLPACLPVRREKVPKGIANCYITGWGDTGRAYSKTLQQGSISVLSKRQCEQRYSDQFTSRMLCAGSSHDDHRVDSCRGDSGGPLVCERPSGSWVVYGVTSWGHACRLQDAPGVYTKVSVFVPWIKKVIGK</sequence>
<dbReference type="Pfam" id="PF00089">
    <property type="entry name" value="Trypsin"/>
    <property type="match status" value="1"/>
</dbReference>
<keyword evidence="6 20" id="KW-0420">Kringle</keyword>
<dbReference type="InterPro" id="IPR001314">
    <property type="entry name" value="Peptidase_S1A"/>
</dbReference>
<dbReference type="PROSITE" id="PS00021">
    <property type="entry name" value="KRINGLE_1"/>
    <property type="match status" value="1"/>
</dbReference>
<evidence type="ECO:0000256" key="16">
    <source>
        <dbReference type="ARBA" id="ARBA00023180"/>
    </source>
</evidence>
<dbReference type="SUPFAM" id="SSF56487">
    <property type="entry name" value="SRCR-like"/>
    <property type="match status" value="2"/>
</dbReference>
<evidence type="ECO:0000256" key="8">
    <source>
        <dbReference type="ARBA" id="ARBA00022692"/>
    </source>
</evidence>
<dbReference type="PROSITE" id="PS00420">
    <property type="entry name" value="SRCR_1"/>
    <property type="match status" value="1"/>
</dbReference>
<evidence type="ECO:0000256" key="14">
    <source>
        <dbReference type="ARBA" id="ARBA00023136"/>
    </source>
</evidence>
<dbReference type="SUPFAM" id="SSF50494">
    <property type="entry name" value="Trypsin-like serine proteases"/>
    <property type="match status" value="1"/>
</dbReference>
<comment type="function">
    <text evidence="1">Plays a role in neuronal plasticity and the proteolytic action may subserve structural reorganizations associated with learning and memory operations.</text>
</comment>
<dbReference type="PANTHER" id="PTHR24264">
    <property type="entry name" value="TRYPSIN-RELATED"/>
    <property type="match status" value="1"/>
</dbReference>
<dbReference type="Pfam" id="PF00051">
    <property type="entry name" value="Kringle"/>
    <property type="match status" value="1"/>
</dbReference>
<dbReference type="FunFam" id="3.10.250.10:FF:000016">
    <property type="entry name" value="Scavenger receptor cysteine-rich protein type 12"/>
    <property type="match status" value="1"/>
</dbReference>
<evidence type="ECO:0000256" key="1">
    <source>
        <dbReference type="ARBA" id="ARBA00002744"/>
    </source>
</evidence>
<evidence type="ECO:0000256" key="19">
    <source>
        <dbReference type="ARBA" id="ARBA00038868"/>
    </source>
</evidence>
<dbReference type="GO" id="GO:0004252">
    <property type="term" value="F:serine-type endopeptidase activity"/>
    <property type="evidence" value="ECO:0007669"/>
    <property type="project" value="UniProtKB-EC"/>
</dbReference>
<dbReference type="InterPro" id="IPR009003">
    <property type="entry name" value="Peptidase_S1_PA"/>
</dbReference>
<dbReference type="InterPro" id="IPR050127">
    <property type="entry name" value="Serine_Proteases_S1"/>
</dbReference>
<evidence type="ECO:0000256" key="3">
    <source>
        <dbReference type="ARBA" id="ARBA00004239"/>
    </source>
</evidence>
<dbReference type="PRINTS" id="PR00258">
    <property type="entry name" value="SPERACTRCPTR"/>
</dbReference>
<dbReference type="Gene3D" id="3.10.250.10">
    <property type="entry name" value="SRCR-like domain"/>
    <property type="match status" value="2"/>
</dbReference>
<keyword evidence="10" id="KW-0677">Repeat</keyword>
<dbReference type="PROSITE" id="PS50070">
    <property type="entry name" value="KRINGLE_2"/>
    <property type="match status" value="1"/>
</dbReference>
<feature type="domain" description="SRCR" evidence="25">
    <location>
        <begin position="118"/>
        <end position="221"/>
    </location>
</feature>
<protein>
    <recommendedName>
        <fullName evidence="4">Neurotrypsin</fullName>
        <ecNumber evidence="19">3.4.21.4</ecNumber>
    </recommendedName>
    <alternativeName>
        <fullName evidence="17">Serine protease 12</fullName>
    </alternativeName>
</protein>
<comment type="catalytic activity">
    <reaction evidence="18">
        <text>Preferential cleavage: Arg-|-Xaa, Lys-|-Xaa.</text>
        <dbReference type="EC" id="3.4.21.4"/>
    </reaction>
</comment>
<keyword evidence="5" id="KW-0964">Secreted</keyword>
<keyword evidence="7" id="KW-0645">Protease</keyword>
<evidence type="ECO:0000256" key="6">
    <source>
        <dbReference type="ARBA" id="ARBA00022572"/>
    </source>
</evidence>
<dbReference type="InterPro" id="IPR036772">
    <property type="entry name" value="SRCR-like_dom_sf"/>
</dbReference>
<dbReference type="InterPro" id="IPR018056">
    <property type="entry name" value="Kringle_CS"/>
</dbReference>
<keyword evidence="13" id="KW-1133">Transmembrane helix</keyword>
<dbReference type="STRING" id="84645.A0A498L8V0"/>
<evidence type="ECO:0000259" key="25">
    <source>
        <dbReference type="PROSITE" id="PS50287"/>
    </source>
</evidence>
<gene>
    <name evidence="26" type="ORF">ROHU_033804</name>
</gene>
<dbReference type="Proteomes" id="UP000290572">
    <property type="component" value="Unassembled WGS sequence"/>
</dbReference>
<comment type="caution">
    <text evidence="26">The sequence shown here is derived from an EMBL/GenBank/DDBJ whole genome shotgun (WGS) entry which is preliminary data.</text>
</comment>
<feature type="disulfide bond" evidence="21">
    <location>
        <begin position="190"/>
        <end position="200"/>
    </location>
</feature>
<feature type="domain" description="SRCR" evidence="25">
    <location>
        <begin position="228"/>
        <end position="270"/>
    </location>
</feature>
<dbReference type="PROSITE" id="PS50240">
    <property type="entry name" value="TRYPSIN_DOM"/>
    <property type="match status" value="1"/>
</dbReference>
<evidence type="ECO:0000256" key="20">
    <source>
        <dbReference type="PROSITE-ProRule" id="PRU00121"/>
    </source>
</evidence>
<comment type="caution">
    <text evidence="21">Lacks conserved residue(s) required for the propagation of feature annotation.</text>
</comment>
<dbReference type="InterPro" id="IPR033116">
    <property type="entry name" value="TRYPSIN_SER"/>
</dbReference>
<feature type="domain" description="Peptidase S1" evidence="24">
    <location>
        <begin position="304"/>
        <end position="553"/>
    </location>
</feature>
<evidence type="ECO:0000256" key="4">
    <source>
        <dbReference type="ARBA" id="ARBA00017669"/>
    </source>
</evidence>
<keyword evidence="12" id="KW-0720">Serine protease</keyword>
<keyword evidence="15 21" id="KW-1015">Disulfide bond</keyword>
<evidence type="ECO:0000256" key="18">
    <source>
        <dbReference type="ARBA" id="ARBA00036320"/>
    </source>
</evidence>
<evidence type="ECO:0000259" key="23">
    <source>
        <dbReference type="PROSITE" id="PS50070"/>
    </source>
</evidence>
<proteinExistence type="predicted"/>
<evidence type="ECO:0000256" key="11">
    <source>
        <dbReference type="ARBA" id="ARBA00022801"/>
    </source>
</evidence>
<evidence type="ECO:0000256" key="15">
    <source>
        <dbReference type="ARBA" id="ARBA00023157"/>
    </source>
</evidence>
<evidence type="ECO:0000256" key="13">
    <source>
        <dbReference type="ARBA" id="ARBA00022989"/>
    </source>
</evidence>
<dbReference type="SMART" id="SM00130">
    <property type="entry name" value="KR"/>
    <property type="match status" value="1"/>
</dbReference>
<feature type="signal peptide" evidence="22">
    <location>
        <begin position="1"/>
        <end position="22"/>
    </location>
</feature>